<evidence type="ECO:0000256" key="4">
    <source>
        <dbReference type="SAM" id="Coils"/>
    </source>
</evidence>
<dbReference type="Proteomes" id="UP000515125">
    <property type="component" value="Unplaced"/>
</dbReference>
<dbReference type="GeneID" id="34617920"/>
<evidence type="ECO:0000256" key="3">
    <source>
        <dbReference type="ARBA" id="ARBA00022917"/>
    </source>
</evidence>
<feature type="region of interest" description="Disordered" evidence="5">
    <location>
        <begin position="519"/>
        <end position="551"/>
    </location>
</feature>
<feature type="domain" description="PCI" evidence="6">
    <location>
        <begin position="312"/>
        <end position="494"/>
    </location>
</feature>
<keyword evidence="4" id="KW-0175">Coiled coil</keyword>
<dbReference type="AlphaFoldDB" id="A0A6P6RWR1"/>
<keyword evidence="7" id="KW-1185">Reference proteome</keyword>
<dbReference type="Pfam" id="PF01399">
    <property type="entry name" value="PCI"/>
    <property type="match status" value="1"/>
</dbReference>
<evidence type="ECO:0000256" key="5">
    <source>
        <dbReference type="SAM" id="MobiDB-lite"/>
    </source>
</evidence>
<keyword evidence="2 8" id="KW-0396">Initiation factor</keyword>
<keyword evidence="3" id="KW-0648">Protein biosynthesis</keyword>
<evidence type="ECO:0000313" key="8">
    <source>
        <dbReference type="RefSeq" id="XP_026192333.1"/>
    </source>
</evidence>
<dbReference type="GO" id="GO:0003743">
    <property type="term" value="F:translation initiation factor activity"/>
    <property type="evidence" value="ECO:0007669"/>
    <property type="project" value="UniProtKB-KW"/>
</dbReference>
<dbReference type="PROSITE" id="PS50250">
    <property type="entry name" value="PCI"/>
    <property type="match status" value="1"/>
</dbReference>
<sequence>MGPTQENLALVRRMAPFWEPHMAVPVIQWLRSQQLLEEKSCDDLLESILPKTPEGIAQRLRELVEEQGGKSEEPEAQIQQWEQQAAALEEALQAFKGEQQRRIGNQLERKRLRDILQWHYQNREEGSMAPNLAEIPRVEMVPVRLARVAFSLGDYKKALHHLDFYLNTLSELTSDSGDMQTPVSCVWGICCCILLLTVSDPAGDISKGQPTTAESEEALLQQLQEGEDGKEKALGAIEAHGAARCILRLADILDHSQAAASKAAAGIGPATPMSKIFSREQQLQQRAWLLHWAMWLLLRYYLLLTYAKGQSCRNQAWSALLDWVVQERNLTCVHLLCPHLLRYYAVYATMNRKRKDHFQAIVGAIGHTKNKYTDAFTSLLEALFLEFNFDEAQKHITSISEVRANIRVPCCAQLCETDFFLEPLRGAVNEHARLLIFETYCRIHKRINVEMIAKKVNMVPEAAERWIVNLILHARLEARIDSEKNRVQMAGSPPSLYQLVTDKTRNLCMRTSLLIQNLGRPGYSRDDEPNASRSASRSPGGRGRGRGRGWIRGVGEGGREGFYRGPAGQNVVTGGFNFRGGRGSSKGGPQRGLETQKISPLTASAFMVGLAVATQRMRPL</sequence>
<dbReference type="RefSeq" id="XP_026192333.1">
    <property type="nucleotide sequence ID" value="XM_026336548.1"/>
</dbReference>
<organism evidence="7 8">
    <name type="scientific">Cyclospora cayetanensis</name>
    <dbReference type="NCBI Taxonomy" id="88456"/>
    <lineage>
        <taxon>Eukaryota</taxon>
        <taxon>Sar</taxon>
        <taxon>Alveolata</taxon>
        <taxon>Apicomplexa</taxon>
        <taxon>Conoidasida</taxon>
        <taxon>Coccidia</taxon>
        <taxon>Eucoccidiorida</taxon>
        <taxon>Eimeriorina</taxon>
        <taxon>Eimeriidae</taxon>
        <taxon>Cyclospora</taxon>
    </lineage>
</organism>
<evidence type="ECO:0000313" key="7">
    <source>
        <dbReference type="Proteomes" id="UP000515125"/>
    </source>
</evidence>
<dbReference type="InterPro" id="IPR036390">
    <property type="entry name" value="WH_DNA-bd_sf"/>
</dbReference>
<protein>
    <submittedName>
        <fullName evidence="8">Eukaryotic translation initiation factor 3 subunit E</fullName>
    </submittedName>
</protein>
<dbReference type="SUPFAM" id="SSF46785">
    <property type="entry name" value="Winged helix' DNA-binding domain"/>
    <property type="match status" value="1"/>
</dbReference>
<dbReference type="InterPro" id="IPR000717">
    <property type="entry name" value="PCI_dom"/>
</dbReference>
<accession>A0A6P6RWR1</accession>
<reference evidence="8" key="1">
    <citation type="submission" date="2025-08" db="UniProtKB">
        <authorList>
            <consortium name="RefSeq"/>
        </authorList>
    </citation>
    <scope>IDENTIFICATION</scope>
</reference>
<keyword evidence="1" id="KW-0963">Cytoplasm</keyword>
<dbReference type="PANTHER" id="PTHR10317">
    <property type="entry name" value="EUKARYOTIC TRANSLATION INITIATION FACTOR 3 SUBUNIT E"/>
    <property type="match status" value="1"/>
</dbReference>
<dbReference type="SMART" id="SM00088">
    <property type="entry name" value="PINT"/>
    <property type="match status" value="1"/>
</dbReference>
<evidence type="ECO:0000256" key="2">
    <source>
        <dbReference type="ARBA" id="ARBA00022540"/>
    </source>
</evidence>
<dbReference type="GO" id="GO:0005852">
    <property type="term" value="C:eukaryotic translation initiation factor 3 complex"/>
    <property type="evidence" value="ECO:0007669"/>
    <property type="project" value="InterPro"/>
</dbReference>
<dbReference type="OrthoDB" id="417252at2759"/>
<evidence type="ECO:0000256" key="1">
    <source>
        <dbReference type="ARBA" id="ARBA00022490"/>
    </source>
</evidence>
<dbReference type="InterPro" id="IPR016650">
    <property type="entry name" value="eIF3e"/>
</dbReference>
<name>A0A6P6RWR1_9EIME</name>
<evidence type="ECO:0000259" key="6">
    <source>
        <dbReference type="PROSITE" id="PS50250"/>
    </source>
</evidence>
<gene>
    <name evidence="8" type="primary">LOC34617920</name>
</gene>
<proteinExistence type="predicted"/>
<feature type="coiled-coil region" evidence="4">
    <location>
        <begin position="71"/>
        <end position="98"/>
    </location>
</feature>